<name>A0A518E219_9BACT</name>
<dbReference type="KEGG" id="lcre:Pla8534_60070"/>
<keyword evidence="3" id="KW-1185">Reference proteome</keyword>
<protein>
    <recommendedName>
        <fullName evidence="1">Peptidase C-terminal archaeal/bacterial domain-containing protein</fullName>
    </recommendedName>
</protein>
<dbReference type="Gene3D" id="2.60.120.380">
    <property type="match status" value="2"/>
</dbReference>
<proteinExistence type="predicted"/>
<dbReference type="SUPFAM" id="SSF89260">
    <property type="entry name" value="Collagen-binding domain"/>
    <property type="match status" value="1"/>
</dbReference>
<reference evidence="2 3" key="1">
    <citation type="submission" date="2019-02" db="EMBL/GenBank/DDBJ databases">
        <title>Deep-cultivation of Planctomycetes and their phenomic and genomic characterization uncovers novel biology.</title>
        <authorList>
            <person name="Wiegand S."/>
            <person name="Jogler M."/>
            <person name="Boedeker C."/>
            <person name="Pinto D."/>
            <person name="Vollmers J."/>
            <person name="Rivas-Marin E."/>
            <person name="Kohn T."/>
            <person name="Peeters S.H."/>
            <person name="Heuer A."/>
            <person name="Rast P."/>
            <person name="Oberbeckmann S."/>
            <person name="Bunk B."/>
            <person name="Jeske O."/>
            <person name="Meyerdierks A."/>
            <person name="Storesund J.E."/>
            <person name="Kallscheuer N."/>
            <person name="Luecker S."/>
            <person name="Lage O.M."/>
            <person name="Pohl T."/>
            <person name="Merkel B.J."/>
            <person name="Hornburger P."/>
            <person name="Mueller R.-W."/>
            <person name="Bruemmer F."/>
            <person name="Labrenz M."/>
            <person name="Spormann A.M."/>
            <person name="Op den Camp H."/>
            <person name="Overmann J."/>
            <person name="Amann R."/>
            <person name="Jetten M.S.M."/>
            <person name="Mascher T."/>
            <person name="Medema M.H."/>
            <person name="Devos D.P."/>
            <person name="Kaster A.-K."/>
            <person name="Ovreas L."/>
            <person name="Rohde M."/>
            <person name="Galperin M.Y."/>
            <person name="Jogler C."/>
        </authorList>
    </citation>
    <scope>NUCLEOTIDE SEQUENCE [LARGE SCALE GENOMIC DNA]</scope>
    <source>
        <strain evidence="2 3">Pla85_3_4</strain>
    </source>
</reference>
<evidence type="ECO:0000313" key="3">
    <source>
        <dbReference type="Proteomes" id="UP000317648"/>
    </source>
</evidence>
<dbReference type="RefSeq" id="WP_197442683.1">
    <property type="nucleotide sequence ID" value="NZ_CP036433.1"/>
</dbReference>
<sequence length="716" mass="77919">MFHLLRLLSAGCLVLLLAAVALAELPALRFDRLTPLSGAAGGTVLAEIAGADLEGVDTLLFDHPGLTATPVAGKEKEFTIAIAADTPPGVYDVRLVGRWGVSNPRLFAVSHGLVETEEIEKNNDLATAQPIAVNTAVACRSDSNNQDVFRFPLTQGQRVVIDCQAGKLDSIMDAVLTLTSADGRQLASSSDYNGRDPLIDFAAPIAGDYYAEVHDLSFRGGFPYRLVVTDHPSVDQVSPRVVQAGQSVEMTAIGRNLGPQSRPAAFAVDDSASAELPWEARTYLLQVPSDLQGDYRFIEHPTDHTVLPTAATCTLTGMQTRLDDPTAIGAHPVLVVDMPTAVEAEPNDTAGEAQPLTIPAAVSGRFDQPRDADWFEFEVEEKGDYAVDVYCERINGRGDPYCVIVDDKENRVLDIDDFGIRLNDFDGHLRDPVGMISLQPKRKYKVLVQDRYQRGGPRYQYVLTLKKPEPDFFVAVTPHANPQPHGVVLWRGGAVRLDVVVHQRDGYNGPITITAEDLPPGVHAAPTHLVNNSRGAMVLWSDDDAADFTGPIRLVAVGQHEEQSFTRNARSYAKIWGSTLNSSRPTRELVMAVRDSAPFAVAFEPEMIEVTAGESLEANLVLNRRWSDFTADVTVLPLSFPGQFKMANGKFSGSDRQIKATISVQANTTPGDYTLHVEGQAQVPFSKEADSKERPNTLVTLPSRPLTVRVMAPKKE</sequence>
<evidence type="ECO:0000313" key="2">
    <source>
        <dbReference type="EMBL" id="QDU98146.1"/>
    </source>
</evidence>
<dbReference type="Proteomes" id="UP000317648">
    <property type="component" value="Chromosome"/>
</dbReference>
<dbReference type="Pfam" id="PF04151">
    <property type="entry name" value="PPC"/>
    <property type="match status" value="1"/>
</dbReference>
<dbReference type="AlphaFoldDB" id="A0A518E219"/>
<dbReference type="EMBL" id="CP036433">
    <property type="protein sequence ID" value="QDU98146.1"/>
    <property type="molecule type" value="Genomic_DNA"/>
</dbReference>
<organism evidence="2 3">
    <name type="scientific">Lignipirellula cremea</name>
    <dbReference type="NCBI Taxonomy" id="2528010"/>
    <lineage>
        <taxon>Bacteria</taxon>
        <taxon>Pseudomonadati</taxon>
        <taxon>Planctomycetota</taxon>
        <taxon>Planctomycetia</taxon>
        <taxon>Pirellulales</taxon>
        <taxon>Pirellulaceae</taxon>
        <taxon>Lignipirellula</taxon>
    </lineage>
</organism>
<feature type="domain" description="Peptidase C-terminal archaeal/bacterial" evidence="1">
    <location>
        <begin position="147"/>
        <end position="214"/>
    </location>
</feature>
<dbReference type="InterPro" id="IPR007280">
    <property type="entry name" value="Peptidase_C_arc/bac"/>
</dbReference>
<accession>A0A518E219</accession>
<gene>
    <name evidence="2" type="ORF">Pla8534_60070</name>
</gene>
<evidence type="ECO:0000259" key="1">
    <source>
        <dbReference type="Pfam" id="PF04151"/>
    </source>
</evidence>